<gene>
    <name evidence="1" type="ORF">ACFFGG_03670</name>
</gene>
<evidence type="ECO:0000313" key="1">
    <source>
        <dbReference type="EMBL" id="MFC0591648.1"/>
    </source>
</evidence>
<sequence>MHPPRRRLFWTWLLPAVLIGAQWLALAHGVLHVRGMLPIQAAVSGAADVQESAATSWLARLLGQHDDSGACRLYDQSAGGDHAPAVAAADLPACGAPSPAPRWVQRAWAARLVPHFSARAPPLAA</sequence>
<organism evidence="1 2">
    <name type="scientific">Ottowia pentelensis</name>
    <dbReference type="NCBI Taxonomy" id="511108"/>
    <lineage>
        <taxon>Bacteria</taxon>
        <taxon>Pseudomonadati</taxon>
        <taxon>Pseudomonadota</taxon>
        <taxon>Betaproteobacteria</taxon>
        <taxon>Burkholderiales</taxon>
        <taxon>Comamonadaceae</taxon>
        <taxon>Ottowia</taxon>
    </lineage>
</organism>
<dbReference type="Proteomes" id="UP001589834">
    <property type="component" value="Unassembled WGS sequence"/>
</dbReference>
<protein>
    <recommendedName>
        <fullName evidence="3">DUF2946 domain-containing protein</fullName>
    </recommendedName>
</protein>
<evidence type="ECO:0000313" key="2">
    <source>
        <dbReference type="Proteomes" id="UP001589834"/>
    </source>
</evidence>
<reference evidence="1 2" key="1">
    <citation type="submission" date="2024-09" db="EMBL/GenBank/DDBJ databases">
        <authorList>
            <person name="Sun Q."/>
            <person name="Mori K."/>
        </authorList>
    </citation>
    <scope>NUCLEOTIDE SEQUENCE [LARGE SCALE GENOMIC DNA]</scope>
    <source>
        <strain evidence="1 2">NCAIM B.02336</strain>
    </source>
</reference>
<name>A0ABV6PP69_9BURK</name>
<dbReference type="RefSeq" id="WP_377479953.1">
    <property type="nucleotide sequence ID" value="NZ_JBHLTN010000007.1"/>
</dbReference>
<comment type="caution">
    <text evidence="1">The sequence shown here is derived from an EMBL/GenBank/DDBJ whole genome shotgun (WGS) entry which is preliminary data.</text>
</comment>
<keyword evidence="2" id="KW-1185">Reference proteome</keyword>
<proteinExistence type="predicted"/>
<dbReference type="EMBL" id="JBHLTN010000007">
    <property type="protein sequence ID" value="MFC0591648.1"/>
    <property type="molecule type" value="Genomic_DNA"/>
</dbReference>
<evidence type="ECO:0008006" key="3">
    <source>
        <dbReference type="Google" id="ProtNLM"/>
    </source>
</evidence>
<accession>A0ABV6PP69</accession>